<dbReference type="EMBL" id="JACHXU010000017">
    <property type="protein sequence ID" value="MBB3208661.1"/>
    <property type="molecule type" value="Genomic_DNA"/>
</dbReference>
<feature type="compositionally biased region" description="Polar residues" evidence="1">
    <location>
        <begin position="20"/>
        <end position="35"/>
    </location>
</feature>
<feature type="region of interest" description="Disordered" evidence="1">
    <location>
        <begin position="1"/>
        <end position="41"/>
    </location>
</feature>
<reference evidence="2 3" key="1">
    <citation type="submission" date="2020-08" db="EMBL/GenBank/DDBJ databases">
        <title>Genomic Encyclopedia of Type Strains, Phase III (KMG-III): the genomes of soil and plant-associated and newly described type strains.</title>
        <authorList>
            <person name="Whitman W."/>
        </authorList>
    </citation>
    <scope>NUCLEOTIDE SEQUENCE [LARGE SCALE GENOMIC DNA]</scope>
    <source>
        <strain evidence="2 3">CECT 8075</strain>
    </source>
</reference>
<dbReference type="Proteomes" id="UP000536179">
    <property type="component" value="Unassembled WGS sequence"/>
</dbReference>
<evidence type="ECO:0000313" key="2">
    <source>
        <dbReference type="EMBL" id="MBB3208661.1"/>
    </source>
</evidence>
<gene>
    <name evidence="2" type="ORF">FHS27_004493</name>
</gene>
<comment type="caution">
    <text evidence="2">The sequence shown here is derived from an EMBL/GenBank/DDBJ whole genome shotgun (WGS) entry which is preliminary data.</text>
</comment>
<proteinExistence type="predicted"/>
<evidence type="ECO:0000313" key="3">
    <source>
        <dbReference type="Proteomes" id="UP000536179"/>
    </source>
</evidence>
<keyword evidence="3" id="KW-1185">Reference proteome</keyword>
<sequence>MADSEPMRRQTDHRKKQNVTEKISSPITWNSNPSRVSDVANDNVIDSQRALDDQVNIRQRRYNEREIFPEISSGTDDDLGERD</sequence>
<feature type="region of interest" description="Disordered" evidence="1">
    <location>
        <begin position="64"/>
        <end position="83"/>
    </location>
</feature>
<feature type="compositionally biased region" description="Basic and acidic residues" evidence="1">
    <location>
        <begin position="1"/>
        <end position="10"/>
    </location>
</feature>
<name>A0A7W5E1W1_9BACT</name>
<protein>
    <submittedName>
        <fullName evidence="2">Uncharacterized protein</fullName>
    </submittedName>
</protein>
<dbReference type="AlphaFoldDB" id="A0A7W5E1W1"/>
<dbReference type="RefSeq" id="WP_184306814.1">
    <property type="nucleotide sequence ID" value="NZ_JACHXU010000017.1"/>
</dbReference>
<accession>A0A7W5E1W1</accession>
<evidence type="ECO:0000256" key="1">
    <source>
        <dbReference type="SAM" id="MobiDB-lite"/>
    </source>
</evidence>
<organism evidence="2 3">
    <name type="scientific">Aporhodopirellula rubra</name>
    <dbReference type="NCBI Taxonomy" id="980271"/>
    <lineage>
        <taxon>Bacteria</taxon>
        <taxon>Pseudomonadati</taxon>
        <taxon>Planctomycetota</taxon>
        <taxon>Planctomycetia</taxon>
        <taxon>Pirellulales</taxon>
        <taxon>Pirellulaceae</taxon>
        <taxon>Aporhodopirellula</taxon>
    </lineage>
</organism>